<evidence type="ECO:0000256" key="1">
    <source>
        <dbReference type="SAM" id="MobiDB-lite"/>
    </source>
</evidence>
<evidence type="ECO:0000313" key="3">
    <source>
        <dbReference type="Proteomes" id="UP001642484"/>
    </source>
</evidence>
<dbReference type="EMBL" id="CAXAMN010026805">
    <property type="protein sequence ID" value="CAK9105981.1"/>
    <property type="molecule type" value="Genomic_DNA"/>
</dbReference>
<dbReference type="InterPro" id="IPR016024">
    <property type="entry name" value="ARM-type_fold"/>
</dbReference>
<protein>
    <recommendedName>
        <fullName evidence="4">C2H2-type domain-containing protein</fullName>
    </recommendedName>
</protein>
<proteinExistence type="predicted"/>
<comment type="caution">
    <text evidence="2">The sequence shown here is derived from an EMBL/GenBank/DDBJ whole genome shotgun (WGS) entry which is preliminary data.</text>
</comment>
<name>A0ABP0S0W4_9DINO</name>
<dbReference type="Proteomes" id="UP001642484">
    <property type="component" value="Unassembled WGS sequence"/>
</dbReference>
<dbReference type="SUPFAM" id="SSF48371">
    <property type="entry name" value="ARM repeat"/>
    <property type="match status" value="1"/>
</dbReference>
<keyword evidence="3" id="KW-1185">Reference proteome</keyword>
<feature type="compositionally biased region" description="Pro residues" evidence="1">
    <location>
        <begin position="994"/>
        <end position="1008"/>
    </location>
</feature>
<sequence>MAARKRLAAVHAELVEVKDALKKESSYLGIWGSDLQKYSTHLQSKEEILRQIVQQDANDLRRPPPGPPATFDRCSLPKVQQHMLDYEAVPSESTKALRALSSLAYNDVNELARSPACLSQLLRLLELYPEEPALQLSGVKCLCHLAFSEDTARRLCSMPFIGPSDVLDALMAARCNAHSEVCAIADEAVARIVAAAGGEALTRICRAEAEARGRADGVESSGRSVRAKSSSLPEILKSNLAEELLDASLVAQCFLEARPSATEAEAAGWLSLLVDLVGSNGGKPVVTLLSVKAATATALLMDLYPESLKIQVQGVTALRALAVHPEVVAGAEGVRHVESAFRAFNGDAELQTHCINFLVSVLEWPIEVQKQCEVDYLRVVSLTKEAMQRHVDVVSLQVAALSGLAKLVEALALPAESVRAGCKRLRGAHRWAIRGLHGLRTRQVSPNRVKTTLSKEGPRRGRGVPCFFVRQKRGEFLPVPGGLCEMMLMEWEDAVERAKLKDRASLLPLRRCISRFSRSRTSEGCNALSRRLAHPTVLEGPETHYLDLGGGEVGYYRYCYLPDAPPLEQVTCRAADKLEWPGLSEVLEEAEDSDRTMELCRSLVSYLVQELGTYLADPSSWPQVEESGWVIVKGAVSERTAAQGDWRVLPHLSSKDAWKRGMGLRAQLLDTYLQKRAVHIDHCLVCQRAGAGPPSNWAIHLVAPTHFKEIGKLCAENVDIDGVIRDWSQEWQIPRGRVKFNYIDGSIWMCKGTASGAPTGIWGQHLGRIRCTQTRPGFYNWTLVFDSSLSSPHSHPEAWQAATSAPMPPISSAGHVPAMCPANTSSSPATSGPCCAARGRAGSLIDLCPKPDTWYVYREHVGIPTLRGGDYSTCQWLQSKGNWKRAMQDAVNALHPILEQYQIYPDCKFCPSAGDFCGHLPASKHFTHLSDRLRPNIDIVKVATDRDWTEEWLVPGGAVRWFHITGAIMILKGNPSAAPRDKWSKLPSVDAPALPAPPHPPAPAPAPYPALPAPQSISEAEFFWRNRLESDPVEIEATLARLPVRPEDLGCSICRIGFENLAQFRQHLESVEHFKRLSLEAGYPQQVKVNQNRMMQNFQNRNGQRMMLNHFTLKLEAPGTLSQPAQQVPRVRTESQIGSTGSSVSEAY</sequence>
<reference evidence="2 3" key="1">
    <citation type="submission" date="2024-02" db="EMBL/GenBank/DDBJ databases">
        <authorList>
            <person name="Chen Y."/>
            <person name="Shah S."/>
            <person name="Dougan E. K."/>
            <person name="Thang M."/>
            <person name="Chan C."/>
        </authorList>
    </citation>
    <scope>NUCLEOTIDE SEQUENCE [LARGE SCALE GENOMIC DNA]</scope>
</reference>
<feature type="compositionally biased region" description="Polar residues" evidence="1">
    <location>
        <begin position="1134"/>
        <end position="1148"/>
    </location>
</feature>
<gene>
    <name evidence="2" type="ORF">CCMP2556_LOCUS49573</name>
</gene>
<evidence type="ECO:0008006" key="4">
    <source>
        <dbReference type="Google" id="ProtNLM"/>
    </source>
</evidence>
<feature type="region of interest" description="Disordered" evidence="1">
    <location>
        <begin position="1119"/>
        <end position="1148"/>
    </location>
</feature>
<feature type="region of interest" description="Disordered" evidence="1">
    <location>
        <begin position="981"/>
        <end position="1008"/>
    </location>
</feature>
<evidence type="ECO:0000313" key="2">
    <source>
        <dbReference type="EMBL" id="CAK9105981.1"/>
    </source>
</evidence>
<accession>A0ABP0S0W4</accession>
<organism evidence="2 3">
    <name type="scientific">Durusdinium trenchii</name>
    <dbReference type="NCBI Taxonomy" id="1381693"/>
    <lineage>
        <taxon>Eukaryota</taxon>
        <taxon>Sar</taxon>
        <taxon>Alveolata</taxon>
        <taxon>Dinophyceae</taxon>
        <taxon>Suessiales</taxon>
        <taxon>Symbiodiniaceae</taxon>
        <taxon>Durusdinium</taxon>
    </lineage>
</organism>